<evidence type="ECO:0000313" key="15">
    <source>
        <dbReference type="Proteomes" id="UP001187192"/>
    </source>
</evidence>
<evidence type="ECO:0000256" key="9">
    <source>
        <dbReference type="ARBA" id="ARBA00023004"/>
    </source>
</evidence>
<keyword evidence="4" id="KW-0349">Heme</keyword>
<evidence type="ECO:0000313" key="14">
    <source>
        <dbReference type="EMBL" id="GMN38365.1"/>
    </source>
</evidence>
<dbReference type="InterPro" id="IPR043205">
    <property type="entry name" value="CYB561/CYBRD1-like"/>
</dbReference>
<proteinExistence type="predicted"/>
<evidence type="ECO:0000256" key="2">
    <source>
        <dbReference type="ARBA" id="ARBA00004141"/>
    </source>
</evidence>
<comment type="caution">
    <text evidence="14">The sequence shown here is derived from an EMBL/GenBank/DDBJ whole genome shotgun (WGS) entry which is preliminary data.</text>
</comment>
<sequence length="162" mass="17839">MLEGHASHIVVATLVSTLLAQAERNSETCHGRLKYGTTNPDLWLAYGLFALFFPNVSKRRGTKHFPGHEFVGMAIFLLAICAAETGLVNNSMTLEWSWGTERLIVNFIGLLIFLFWVCVSLSRILQRDSLMVSLIDDIGSAIDIGSVIADLESNGIALELQD</sequence>
<evidence type="ECO:0000256" key="12">
    <source>
        <dbReference type="SAM" id="SignalP"/>
    </source>
</evidence>
<keyword evidence="6" id="KW-0479">Metal-binding</keyword>
<gene>
    <name evidence="14" type="ORF">TIFTF001_007597</name>
</gene>
<dbReference type="Proteomes" id="UP001187192">
    <property type="component" value="Unassembled WGS sequence"/>
</dbReference>
<keyword evidence="10 11" id="KW-0472">Membrane</keyword>
<evidence type="ECO:0000256" key="11">
    <source>
        <dbReference type="SAM" id="Phobius"/>
    </source>
</evidence>
<keyword evidence="8 11" id="KW-1133">Transmembrane helix</keyword>
<feature type="domain" description="Cytochrome b561" evidence="13">
    <location>
        <begin position="42"/>
        <end position="91"/>
    </location>
</feature>
<feature type="transmembrane region" description="Helical" evidence="11">
    <location>
        <begin position="42"/>
        <end position="58"/>
    </location>
</feature>
<evidence type="ECO:0000256" key="7">
    <source>
        <dbReference type="ARBA" id="ARBA00022982"/>
    </source>
</evidence>
<evidence type="ECO:0000256" key="4">
    <source>
        <dbReference type="ARBA" id="ARBA00022617"/>
    </source>
</evidence>
<dbReference type="AlphaFoldDB" id="A0AA88CZT5"/>
<evidence type="ECO:0000256" key="5">
    <source>
        <dbReference type="ARBA" id="ARBA00022692"/>
    </source>
</evidence>
<feature type="transmembrane region" description="Helical" evidence="11">
    <location>
        <begin position="103"/>
        <end position="125"/>
    </location>
</feature>
<evidence type="ECO:0000259" key="13">
    <source>
        <dbReference type="Pfam" id="PF03188"/>
    </source>
</evidence>
<feature type="transmembrane region" description="Helical" evidence="11">
    <location>
        <begin position="70"/>
        <end position="88"/>
    </location>
</feature>
<organism evidence="14 15">
    <name type="scientific">Ficus carica</name>
    <name type="common">Common fig</name>
    <dbReference type="NCBI Taxonomy" id="3494"/>
    <lineage>
        <taxon>Eukaryota</taxon>
        <taxon>Viridiplantae</taxon>
        <taxon>Streptophyta</taxon>
        <taxon>Embryophyta</taxon>
        <taxon>Tracheophyta</taxon>
        <taxon>Spermatophyta</taxon>
        <taxon>Magnoliopsida</taxon>
        <taxon>eudicotyledons</taxon>
        <taxon>Gunneridae</taxon>
        <taxon>Pentapetalae</taxon>
        <taxon>rosids</taxon>
        <taxon>fabids</taxon>
        <taxon>Rosales</taxon>
        <taxon>Moraceae</taxon>
        <taxon>Ficeae</taxon>
        <taxon>Ficus</taxon>
    </lineage>
</organism>
<dbReference type="PANTHER" id="PTHR10106">
    <property type="entry name" value="CYTOCHROME B561-RELATED"/>
    <property type="match status" value="1"/>
</dbReference>
<evidence type="ECO:0000256" key="8">
    <source>
        <dbReference type="ARBA" id="ARBA00022989"/>
    </source>
</evidence>
<feature type="signal peptide" evidence="12">
    <location>
        <begin position="1"/>
        <end position="22"/>
    </location>
</feature>
<comment type="cofactor">
    <cofactor evidence="1">
        <name>heme b</name>
        <dbReference type="ChEBI" id="CHEBI:60344"/>
    </cofactor>
</comment>
<dbReference type="GO" id="GO:0046872">
    <property type="term" value="F:metal ion binding"/>
    <property type="evidence" value="ECO:0007669"/>
    <property type="project" value="UniProtKB-KW"/>
</dbReference>
<keyword evidence="15" id="KW-1185">Reference proteome</keyword>
<protein>
    <recommendedName>
        <fullName evidence="13">Cytochrome b561 domain-containing protein</fullName>
    </recommendedName>
</protein>
<keyword evidence="9" id="KW-0408">Iron</keyword>
<name>A0AA88CZT5_FICCA</name>
<evidence type="ECO:0000256" key="1">
    <source>
        <dbReference type="ARBA" id="ARBA00001970"/>
    </source>
</evidence>
<dbReference type="GO" id="GO:0016020">
    <property type="term" value="C:membrane"/>
    <property type="evidence" value="ECO:0007669"/>
    <property type="project" value="UniProtKB-SubCell"/>
</dbReference>
<comment type="subcellular location">
    <subcellularLocation>
        <location evidence="2">Membrane</location>
        <topology evidence="2">Multi-pass membrane protein</topology>
    </subcellularLocation>
</comment>
<reference evidence="14" key="1">
    <citation type="submission" date="2023-07" db="EMBL/GenBank/DDBJ databases">
        <title>draft genome sequence of fig (Ficus carica).</title>
        <authorList>
            <person name="Takahashi T."/>
            <person name="Nishimura K."/>
        </authorList>
    </citation>
    <scope>NUCLEOTIDE SEQUENCE</scope>
</reference>
<evidence type="ECO:0000256" key="10">
    <source>
        <dbReference type="ARBA" id="ARBA00023136"/>
    </source>
</evidence>
<keyword evidence="3" id="KW-0813">Transport</keyword>
<dbReference type="InterPro" id="IPR006593">
    <property type="entry name" value="Cyt_b561/ferric_Rdtase_TM"/>
</dbReference>
<dbReference type="EMBL" id="BTGU01000008">
    <property type="protein sequence ID" value="GMN38365.1"/>
    <property type="molecule type" value="Genomic_DNA"/>
</dbReference>
<evidence type="ECO:0000256" key="6">
    <source>
        <dbReference type="ARBA" id="ARBA00022723"/>
    </source>
</evidence>
<dbReference type="Gene3D" id="1.20.120.1770">
    <property type="match status" value="1"/>
</dbReference>
<feature type="chain" id="PRO_5041651686" description="Cytochrome b561 domain-containing protein" evidence="12">
    <location>
        <begin position="23"/>
        <end position="162"/>
    </location>
</feature>
<dbReference type="Gramene" id="FCD_00019302-RA">
    <property type="protein sequence ID" value="FCD_00019302-RA:cds"/>
    <property type="gene ID" value="FCD_00019302"/>
</dbReference>
<keyword evidence="12" id="KW-0732">Signal</keyword>
<keyword evidence="7" id="KW-0249">Electron transport</keyword>
<dbReference type="GO" id="GO:0016491">
    <property type="term" value="F:oxidoreductase activity"/>
    <property type="evidence" value="ECO:0007669"/>
    <property type="project" value="InterPro"/>
</dbReference>
<dbReference type="PANTHER" id="PTHR10106:SF43">
    <property type="entry name" value="CYTOCHROME B561 FAMILY PROTEIN, EXPRESSED"/>
    <property type="match status" value="1"/>
</dbReference>
<evidence type="ECO:0000256" key="3">
    <source>
        <dbReference type="ARBA" id="ARBA00022448"/>
    </source>
</evidence>
<keyword evidence="5 11" id="KW-0812">Transmembrane</keyword>
<dbReference type="Pfam" id="PF03188">
    <property type="entry name" value="Cytochrom_B561"/>
    <property type="match status" value="1"/>
</dbReference>
<accession>A0AA88CZT5</accession>